<proteinExistence type="predicted"/>
<organism evidence="2">
    <name type="scientific">hydrothermal vent metagenome</name>
    <dbReference type="NCBI Taxonomy" id="652676"/>
    <lineage>
        <taxon>unclassified sequences</taxon>
        <taxon>metagenomes</taxon>
        <taxon>ecological metagenomes</taxon>
    </lineage>
</organism>
<evidence type="ECO:0000259" key="1">
    <source>
        <dbReference type="SMART" id="SM00974"/>
    </source>
</evidence>
<accession>A0A1W1BIL4</accession>
<dbReference type="AlphaFoldDB" id="A0A1W1BIL4"/>
<sequence length="212" mass="25050">MKKNKFKCKSCGVEAYKRYSVEYNRGDIAGGKKFIHCNLCIRKKEDARKINRVRYRSSVKFSINDKCSMCDTDYKSLIIYNHIYEVMPYFANKKKIVCSKCDNIHKCVVLLGGVYLAYSEKKNLFKIGFSRNFSQRIKSIRRERHPSKDWIILLVSYVKLSDMAIFESEMHGHFNKYAIGNEYFKGIEKNRAIKIFQEKAKMKGYSWHTTHN</sequence>
<feature type="domain" description="Bacteriophage T5 Orf172 DNA-binding" evidence="1">
    <location>
        <begin position="119"/>
        <end position="199"/>
    </location>
</feature>
<gene>
    <name evidence="2" type="ORF">MNB_SV-12-336</name>
</gene>
<reference evidence="2" key="1">
    <citation type="submission" date="2016-10" db="EMBL/GenBank/DDBJ databases">
        <authorList>
            <person name="de Groot N.N."/>
        </authorList>
    </citation>
    <scope>NUCLEOTIDE SEQUENCE</scope>
</reference>
<protein>
    <recommendedName>
        <fullName evidence="1">Bacteriophage T5 Orf172 DNA-binding domain-containing protein</fullName>
    </recommendedName>
</protein>
<dbReference type="InterPro" id="IPR018306">
    <property type="entry name" value="Phage_T5_Orf172_DNA-bd"/>
</dbReference>
<dbReference type="Pfam" id="PF10544">
    <property type="entry name" value="T5orf172"/>
    <property type="match status" value="1"/>
</dbReference>
<name>A0A1W1BIL4_9ZZZZ</name>
<dbReference type="SMART" id="SM00974">
    <property type="entry name" value="T5orf172"/>
    <property type="match status" value="1"/>
</dbReference>
<evidence type="ECO:0000313" key="2">
    <source>
        <dbReference type="EMBL" id="SFV53343.1"/>
    </source>
</evidence>
<dbReference type="EMBL" id="FPHE01000041">
    <property type="protein sequence ID" value="SFV53343.1"/>
    <property type="molecule type" value="Genomic_DNA"/>
</dbReference>